<sequence>MTNHGRRIHILIEEWSKDSITPFKVLDTKTHNISQAVADAVSVFYARRYEKPNPLWDAMISLRYEEELKRNIPKLEQLLAEAKGE</sequence>
<dbReference type="AlphaFoldDB" id="A0A0F9SWW5"/>
<organism evidence="1">
    <name type="scientific">marine sediment metagenome</name>
    <dbReference type="NCBI Taxonomy" id="412755"/>
    <lineage>
        <taxon>unclassified sequences</taxon>
        <taxon>metagenomes</taxon>
        <taxon>ecological metagenomes</taxon>
    </lineage>
</organism>
<accession>A0A0F9SWW5</accession>
<name>A0A0F9SWW5_9ZZZZ</name>
<gene>
    <name evidence="1" type="ORF">LCGC14_0464690</name>
</gene>
<dbReference type="EMBL" id="LAZR01000483">
    <property type="protein sequence ID" value="KKN67122.1"/>
    <property type="molecule type" value="Genomic_DNA"/>
</dbReference>
<reference evidence="1" key="1">
    <citation type="journal article" date="2015" name="Nature">
        <title>Complex archaea that bridge the gap between prokaryotes and eukaryotes.</title>
        <authorList>
            <person name="Spang A."/>
            <person name="Saw J.H."/>
            <person name="Jorgensen S.L."/>
            <person name="Zaremba-Niedzwiedzka K."/>
            <person name="Martijn J."/>
            <person name="Lind A.E."/>
            <person name="van Eijk R."/>
            <person name="Schleper C."/>
            <person name="Guy L."/>
            <person name="Ettema T.J."/>
        </authorList>
    </citation>
    <scope>NUCLEOTIDE SEQUENCE</scope>
</reference>
<proteinExistence type="predicted"/>
<evidence type="ECO:0000313" key="1">
    <source>
        <dbReference type="EMBL" id="KKN67122.1"/>
    </source>
</evidence>
<protein>
    <submittedName>
        <fullName evidence="1">Uncharacterized protein</fullName>
    </submittedName>
</protein>
<comment type="caution">
    <text evidence="1">The sequence shown here is derived from an EMBL/GenBank/DDBJ whole genome shotgun (WGS) entry which is preliminary data.</text>
</comment>